<accession>A0ABU7LUB9</accession>
<gene>
    <name evidence="1" type="ORF">V0U35_00440</name>
</gene>
<dbReference type="EMBL" id="JAZDRO010000001">
    <property type="protein sequence ID" value="MEE2565134.1"/>
    <property type="molecule type" value="Genomic_DNA"/>
</dbReference>
<dbReference type="Proteomes" id="UP001310692">
    <property type="component" value="Unassembled WGS sequence"/>
</dbReference>
<keyword evidence="2" id="KW-1185">Reference proteome</keyword>
<reference evidence="1 2" key="1">
    <citation type="submission" date="2024-01" db="EMBL/GenBank/DDBJ databases">
        <title>Hyphobacterium bacterium isolated from marine sediment.</title>
        <authorList>
            <person name="Zhao S."/>
        </authorList>
    </citation>
    <scope>NUCLEOTIDE SEQUENCE [LARGE SCALE GENOMIC DNA]</scope>
    <source>
        <strain evidence="1 2">Y60-23</strain>
    </source>
</reference>
<evidence type="ECO:0000313" key="2">
    <source>
        <dbReference type="Proteomes" id="UP001310692"/>
    </source>
</evidence>
<comment type="caution">
    <text evidence="1">The sequence shown here is derived from an EMBL/GenBank/DDBJ whole genome shotgun (WGS) entry which is preliminary data.</text>
</comment>
<organism evidence="1 2">
    <name type="scientific">Hyphobacterium marinum</name>
    <dbReference type="NCBI Taxonomy" id="3116574"/>
    <lineage>
        <taxon>Bacteria</taxon>
        <taxon>Pseudomonadati</taxon>
        <taxon>Pseudomonadota</taxon>
        <taxon>Alphaproteobacteria</taxon>
        <taxon>Maricaulales</taxon>
        <taxon>Maricaulaceae</taxon>
        <taxon>Hyphobacterium</taxon>
    </lineage>
</organism>
<protein>
    <submittedName>
        <fullName evidence="1">Uncharacterized protein</fullName>
    </submittedName>
</protein>
<name>A0ABU7LUB9_9PROT</name>
<proteinExistence type="predicted"/>
<sequence>MSPQQFERWVRAAGPLPIDAVRRAAIVEAVRTGIEELSTFLDGFKWR</sequence>
<evidence type="ECO:0000313" key="1">
    <source>
        <dbReference type="EMBL" id="MEE2565134.1"/>
    </source>
</evidence>